<dbReference type="AlphaFoldDB" id="A0A0D3FZA0"/>
<reference evidence="2" key="2">
    <citation type="submission" date="2015-03" db="UniProtKB">
        <authorList>
            <consortium name="EnsemblPlants"/>
        </authorList>
    </citation>
    <scope>IDENTIFICATION</scope>
</reference>
<name>A0A0D3FZA0_9ORYZ</name>
<keyword evidence="3" id="KW-1185">Reference proteome</keyword>
<accession>A0A0D3FZA0</accession>
<evidence type="ECO:0000256" key="1">
    <source>
        <dbReference type="SAM" id="MobiDB-lite"/>
    </source>
</evidence>
<feature type="region of interest" description="Disordered" evidence="1">
    <location>
        <begin position="1"/>
        <end position="23"/>
    </location>
</feature>
<evidence type="ECO:0000313" key="2">
    <source>
        <dbReference type="EnsemblPlants" id="OBART04G22620.1"/>
    </source>
</evidence>
<proteinExistence type="predicted"/>
<dbReference type="PaxDb" id="65489-OBART04G22620.1"/>
<dbReference type="EnsemblPlants" id="OBART04G22620.1">
    <property type="protein sequence ID" value="OBART04G22620.1"/>
    <property type="gene ID" value="OBART04G22620"/>
</dbReference>
<protein>
    <submittedName>
        <fullName evidence="2">Uncharacterized protein</fullName>
    </submittedName>
</protein>
<dbReference type="Proteomes" id="UP000026960">
    <property type="component" value="Chromosome 4"/>
</dbReference>
<organism evidence="2">
    <name type="scientific">Oryza barthii</name>
    <dbReference type="NCBI Taxonomy" id="65489"/>
    <lineage>
        <taxon>Eukaryota</taxon>
        <taxon>Viridiplantae</taxon>
        <taxon>Streptophyta</taxon>
        <taxon>Embryophyta</taxon>
        <taxon>Tracheophyta</taxon>
        <taxon>Spermatophyta</taxon>
        <taxon>Magnoliopsida</taxon>
        <taxon>Liliopsida</taxon>
        <taxon>Poales</taxon>
        <taxon>Poaceae</taxon>
        <taxon>BOP clade</taxon>
        <taxon>Oryzoideae</taxon>
        <taxon>Oryzeae</taxon>
        <taxon>Oryzinae</taxon>
        <taxon>Oryza</taxon>
    </lineage>
</organism>
<dbReference type="HOGENOM" id="CLU_2577628_0_0_1"/>
<reference evidence="2" key="1">
    <citation type="journal article" date="2009" name="Rice">
        <title>De Novo Next Generation Sequencing of Plant Genomes.</title>
        <authorList>
            <person name="Rounsley S."/>
            <person name="Marri P.R."/>
            <person name="Yu Y."/>
            <person name="He R."/>
            <person name="Sisneros N."/>
            <person name="Goicoechea J.L."/>
            <person name="Lee S.J."/>
            <person name="Angelova A."/>
            <person name="Kudrna D."/>
            <person name="Luo M."/>
            <person name="Affourtit J."/>
            <person name="Desany B."/>
            <person name="Knight J."/>
            <person name="Niazi F."/>
            <person name="Egholm M."/>
            <person name="Wing R.A."/>
        </authorList>
    </citation>
    <scope>NUCLEOTIDE SEQUENCE [LARGE SCALE GENOMIC DNA]</scope>
    <source>
        <strain evidence="2">cv. IRGC 105608</strain>
    </source>
</reference>
<sequence>MGRPNTPQPRTHGPSTQLSWRHGRSLLQQRPSIRFIDDRIPPTWTPVVVAYQWSISQTQVTFSLNHLRQKFGAMYISAVPN</sequence>
<evidence type="ECO:0000313" key="3">
    <source>
        <dbReference type="Proteomes" id="UP000026960"/>
    </source>
</evidence>
<dbReference type="Gramene" id="OBART04G22620.1">
    <property type="protein sequence ID" value="OBART04G22620.1"/>
    <property type="gene ID" value="OBART04G22620"/>
</dbReference>